<feature type="domain" description="PAS" evidence="2">
    <location>
        <begin position="851"/>
        <end position="886"/>
    </location>
</feature>
<dbReference type="Proteomes" id="UP001500359">
    <property type="component" value="Unassembled WGS sequence"/>
</dbReference>
<dbReference type="Pfam" id="PF00563">
    <property type="entry name" value="EAL"/>
    <property type="match status" value="1"/>
</dbReference>
<dbReference type="SMART" id="SM00267">
    <property type="entry name" value="GGDEF"/>
    <property type="match status" value="1"/>
</dbReference>
<evidence type="ECO:0000313" key="6">
    <source>
        <dbReference type="Proteomes" id="UP001500359"/>
    </source>
</evidence>
<dbReference type="Gene3D" id="3.30.450.20">
    <property type="entry name" value="PAS domain"/>
    <property type="match status" value="1"/>
</dbReference>
<evidence type="ECO:0000259" key="4">
    <source>
        <dbReference type="PROSITE" id="PS50887"/>
    </source>
</evidence>
<reference evidence="5 6" key="1">
    <citation type="journal article" date="2019" name="Int. J. Syst. Evol. Microbiol.">
        <title>The Global Catalogue of Microorganisms (GCM) 10K type strain sequencing project: providing services to taxonomists for standard genome sequencing and annotation.</title>
        <authorList>
            <consortium name="The Broad Institute Genomics Platform"/>
            <consortium name="The Broad Institute Genome Sequencing Center for Infectious Disease"/>
            <person name="Wu L."/>
            <person name="Ma J."/>
        </authorList>
    </citation>
    <scope>NUCLEOTIDE SEQUENCE [LARGE SCALE GENOMIC DNA]</scope>
    <source>
        <strain evidence="5 6">JCM 15896</strain>
    </source>
</reference>
<dbReference type="InterPro" id="IPR035965">
    <property type="entry name" value="PAS-like_dom_sf"/>
</dbReference>
<evidence type="ECO:0000313" key="5">
    <source>
        <dbReference type="EMBL" id="GAA0852098.1"/>
    </source>
</evidence>
<dbReference type="InterPro" id="IPR011110">
    <property type="entry name" value="Reg_prop"/>
</dbReference>
<dbReference type="SMART" id="SM00052">
    <property type="entry name" value="EAL"/>
    <property type="match status" value="1"/>
</dbReference>
<evidence type="ECO:0000256" key="1">
    <source>
        <dbReference type="SAM" id="Phobius"/>
    </source>
</evidence>
<protein>
    <submittedName>
        <fullName evidence="5">Uncharacterized protein</fullName>
    </submittedName>
</protein>
<evidence type="ECO:0000259" key="2">
    <source>
        <dbReference type="PROSITE" id="PS50112"/>
    </source>
</evidence>
<accession>A0ABN1LBV0</accession>
<dbReference type="Pfam" id="PF08447">
    <property type="entry name" value="PAS_3"/>
    <property type="match status" value="1"/>
</dbReference>
<dbReference type="NCBIfam" id="TIGR00254">
    <property type="entry name" value="GGDEF"/>
    <property type="match status" value="1"/>
</dbReference>
<dbReference type="InterPro" id="IPR029787">
    <property type="entry name" value="Nucleotide_cyclase"/>
</dbReference>
<keyword evidence="6" id="KW-1185">Reference proteome</keyword>
<dbReference type="InterPro" id="IPR035919">
    <property type="entry name" value="EAL_sf"/>
</dbReference>
<keyword evidence="1" id="KW-1133">Transmembrane helix</keyword>
<keyword evidence="1" id="KW-0812">Transmembrane</keyword>
<comment type="caution">
    <text evidence="5">The sequence shown here is derived from an EMBL/GenBank/DDBJ whole genome shotgun (WGS) entry which is preliminary data.</text>
</comment>
<dbReference type="InterPro" id="IPR013655">
    <property type="entry name" value="PAS_fold_3"/>
</dbReference>
<dbReference type="InterPro" id="IPR000014">
    <property type="entry name" value="PAS"/>
</dbReference>
<dbReference type="RefSeq" id="WP_343855615.1">
    <property type="nucleotide sequence ID" value="NZ_BAAAFD010000001.1"/>
</dbReference>
<name>A0ABN1LBV0_9ALTE</name>
<dbReference type="SUPFAM" id="SSF141868">
    <property type="entry name" value="EAL domain-like"/>
    <property type="match status" value="1"/>
</dbReference>
<dbReference type="Gene3D" id="2.60.40.10">
    <property type="entry name" value="Immunoglobulins"/>
    <property type="match status" value="1"/>
</dbReference>
<dbReference type="InterPro" id="IPR011047">
    <property type="entry name" value="Quinoprotein_ADH-like_sf"/>
</dbReference>
<dbReference type="SUPFAM" id="SSF63829">
    <property type="entry name" value="Calcium-dependent phosphotriesterase"/>
    <property type="match status" value="1"/>
</dbReference>
<organism evidence="5 6">
    <name type="scientific">Aliiglaciecola litoralis</name>
    <dbReference type="NCBI Taxonomy" id="582857"/>
    <lineage>
        <taxon>Bacteria</taxon>
        <taxon>Pseudomonadati</taxon>
        <taxon>Pseudomonadota</taxon>
        <taxon>Gammaproteobacteria</taxon>
        <taxon>Alteromonadales</taxon>
        <taxon>Alteromonadaceae</taxon>
        <taxon>Aliiglaciecola</taxon>
    </lineage>
</organism>
<dbReference type="CDD" id="cd01949">
    <property type="entry name" value="GGDEF"/>
    <property type="match status" value="1"/>
</dbReference>
<dbReference type="Pfam" id="PF07495">
    <property type="entry name" value="Y_Y_Y"/>
    <property type="match status" value="1"/>
</dbReference>
<feature type="domain" description="EAL" evidence="3">
    <location>
        <begin position="1118"/>
        <end position="1366"/>
    </location>
</feature>
<dbReference type="CDD" id="cd01948">
    <property type="entry name" value="EAL"/>
    <property type="match status" value="1"/>
</dbReference>
<dbReference type="InterPro" id="IPR013783">
    <property type="entry name" value="Ig-like_fold"/>
</dbReference>
<dbReference type="PANTHER" id="PTHR44757">
    <property type="entry name" value="DIGUANYLATE CYCLASE DGCP"/>
    <property type="match status" value="1"/>
</dbReference>
<dbReference type="Gene3D" id="3.20.20.450">
    <property type="entry name" value="EAL domain"/>
    <property type="match status" value="1"/>
</dbReference>
<keyword evidence="1" id="KW-0472">Membrane</keyword>
<dbReference type="InterPro" id="IPR015943">
    <property type="entry name" value="WD40/YVTN_repeat-like_dom_sf"/>
</dbReference>
<dbReference type="SUPFAM" id="SSF50998">
    <property type="entry name" value="Quinoprotein alcohol dehydrogenase-like"/>
    <property type="match status" value="1"/>
</dbReference>
<dbReference type="SUPFAM" id="SSF55073">
    <property type="entry name" value="Nucleotide cyclase"/>
    <property type="match status" value="1"/>
</dbReference>
<proteinExistence type="predicted"/>
<dbReference type="SUPFAM" id="SSF55785">
    <property type="entry name" value="PYP-like sensor domain (PAS domain)"/>
    <property type="match status" value="1"/>
</dbReference>
<dbReference type="InterPro" id="IPR001633">
    <property type="entry name" value="EAL_dom"/>
</dbReference>
<dbReference type="Pfam" id="PF07494">
    <property type="entry name" value="Reg_prop"/>
    <property type="match status" value="1"/>
</dbReference>
<dbReference type="InterPro" id="IPR011123">
    <property type="entry name" value="Y_Y_Y"/>
</dbReference>
<feature type="transmembrane region" description="Helical" evidence="1">
    <location>
        <begin position="778"/>
        <end position="796"/>
    </location>
</feature>
<evidence type="ECO:0000259" key="3">
    <source>
        <dbReference type="PROSITE" id="PS50883"/>
    </source>
</evidence>
<dbReference type="Gene3D" id="2.130.10.10">
    <property type="entry name" value="YVTN repeat-like/Quinoprotein amine dehydrogenase"/>
    <property type="match status" value="4"/>
</dbReference>
<feature type="domain" description="GGDEF" evidence="4">
    <location>
        <begin position="976"/>
        <end position="1109"/>
    </location>
</feature>
<dbReference type="PROSITE" id="PS50112">
    <property type="entry name" value="PAS"/>
    <property type="match status" value="1"/>
</dbReference>
<gene>
    <name evidence="5" type="ORF">GCM10009114_01120</name>
</gene>
<dbReference type="InterPro" id="IPR000160">
    <property type="entry name" value="GGDEF_dom"/>
</dbReference>
<dbReference type="Pfam" id="PF00990">
    <property type="entry name" value="GGDEF"/>
    <property type="match status" value="1"/>
</dbReference>
<dbReference type="EMBL" id="BAAAFD010000001">
    <property type="protein sequence ID" value="GAA0852098.1"/>
    <property type="molecule type" value="Genomic_DNA"/>
</dbReference>
<dbReference type="PANTHER" id="PTHR44757:SF2">
    <property type="entry name" value="BIOFILM ARCHITECTURE MAINTENANCE PROTEIN MBAA"/>
    <property type="match status" value="1"/>
</dbReference>
<dbReference type="NCBIfam" id="TIGR00229">
    <property type="entry name" value="sensory_box"/>
    <property type="match status" value="1"/>
</dbReference>
<dbReference type="Gene3D" id="3.30.70.270">
    <property type="match status" value="1"/>
</dbReference>
<dbReference type="InterPro" id="IPR043128">
    <property type="entry name" value="Rev_trsase/Diguanyl_cyclase"/>
</dbReference>
<dbReference type="InterPro" id="IPR052155">
    <property type="entry name" value="Biofilm_reg_signaling"/>
</dbReference>
<sequence>MVFINSLDARELRFKHLSQNNQLPAPHINHIAQIRQGFMLFSTTSGARLFDGNRFIEFNVKNAPEISPLNANVYTAFEDSNANLWFATSLGLYKLTVTTSTLQRISHDPQNSNSLIDDNVRVITEDAQKNLWFGTLKGASRLNVESNQFTHFTEKELSNQTDSLIGTARMFLQPNEHTMWFGTNAGLYQINLKTSHFERIKGDVGTNNITSGIIKHDNQILIGTHGNGLYQYDSTADTFSNLTKDNSPELELHSDEIWSLFEDEDKKIWFGYWDQGLSVYDPKNGTAFHGFYRQEDKNSLPNKYIEKIFADSSGLIWIATITGAATFDPINFSMQTLTYIPGDKSSIGNGMIFSIEESANNDVWIGTENGIEKWSMQDNLITHFYHDPDDSKSITPGPVWALQLVGDNHLLAGTNNGVDFLNIETGEFTHFRTLHTDTSKDFEAAYYSIVAKSDEWFYVTGLDDSVFLLNPFSGEQQLVFDASQSKATADVEYFISVLLAKNGDLWLGSTTGVFQIDLKTKNVVAYSTNEDTNRLSDNHIYSLIETDMGVIWAATENGGINKIDTSKTGNPEITVITMKQGLPSNRIHNLSSNDQETIWFTTNKHLGSLDTQTNQVKTYSVLNANERGYREGALKLGDDQVVYVGDSRLRRFHTDMLMINDYQPQVVITGVSLLHRPLADFTPLVNNQLVELNPMDTLVTFEFASFDFASAELNQYRYKLQGKDKEWLYPGTENKAYYTHLPAGEYQLKVQGTNRDGLWSPHVASLDIIMHPPFYLSYWAYLVYALSVTLLLLLVIRAQKNKRLIELESMNAIKQSEARLRDVLWGSGDVLWRWNIKTNQLYNTDNSIFESLSEEEVIDFDVMMSSIHPDDQEQTQDKINRYLKGEEDYYEAQFRMLNKDSSQWAWVLSRGRIVEFDEHGEPLVIAGTRKSIDDIKQTEKQLRYLADYDQLTGLPNRTLFQHHLNHSIETAKRFDEKVALLYLDLDAFKQVNDVLGHSVGDQLLQAVSSRLKNSLRSIDRCSRLGGDEFAIIIERLETTDEVLPTLHRLLAEIAKPYMLNDVQVVTTASVGVAIYPDNTQVPSELLKHADFAMYEAKRSGKKHFQFYNAEMNALFMQRLSIENELKFALEKDQFEIFYQPRISVADNSEQGYEALIRWHHPERGLVSPGEFIPIAEETGQILEIGNWVLLNGCNQGAKWYQQGWRGFVSINIAALQFQQSDLVGSVKEALAKSKLPAACLELEITESTLIKNIELTRNILLKLKKIGVRIALDDFGTGYSSLSYLQQLPIDTLKIDRSFINLIPDSLKSVRLCTSIINMAHSLDLKVVAEGIEQQAQLEFLSEVKCEEYQGFLYAKPKPVSEIKIS</sequence>
<dbReference type="PROSITE" id="PS50887">
    <property type="entry name" value="GGDEF"/>
    <property type="match status" value="1"/>
</dbReference>
<dbReference type="PROSITE" id="PS50883">
    <property type="entry name" value="EAL"/>
    <property type="match status" value="1"/>
</dbReference>